<name>A0AC34G823_9BILA</name>
<evidence type="ECO:0000313" key="1">
    <source>
        <dbReference type="Proteomes" id="UP000887579"/>
    </source>
</evidence>
<evidence type="ECO:0000313" key="2">
    <source>
        <dbReference type="WBParaSite" id="ES5_v2.g25697.t1"/>
    </source>
</evidence>
<protein>
    <submittedName>
        <fullName evidence="2">Uncharacterized protein</fullName>
    </submittedName>
</protein>
<proteinExistence type="predicted"/>
<sequence length="166" mass="19004">MLVKEGVCTKNESLKESVIKISATVQRHPYAKVTDFDELQAKKDSNSWKKPNKNSSPTFLNPYQDSEEKYEIKKTKRSANNSTLSLHIAAYENLMEATSFDALNNDENENLKNKNAKEFFPDPLSLSQNPFEFPRQKKDEEIDPDIMQFKTSQKLLNPNKLSGADN</sequence>
<accession>A0AC34G823</accession>
<organism evidence="1 2">
    <name type="scientific">Panagrolaimus sp. ES5</name>
    <dbReference type="NCBI Taxonomy" id="591445"/>
    <lineage>
        <taxon>Eukaryota</taxon>
        <taxon>Metazoa</taxon>
        <taxon>Ecdysozoa</taxon>
        <taxon>Nematoda</taxon>
        <taxon>Chromadorea</taxon>
        <taxon>Rhabditida</taxon>
        <taxon>Tylenchina</taxon>
        <taxon>Panagrolaimomorpha</taxon>
        <taxon>Panagrolaimoidea</taxon>
        <taxon>Panagrolaimidae</taxon>
        <taxon>Panagrolaimus</taxon>
    </lineage>
</organism>
<dbReference type="Proteomes" id="UP000887579">
    <property type="component" value="Unplaced"/>
</dbReference>
<dbReference type="WBParaSite" id="ES5_v2.g25697.t1">
    <property type="protein sequence ID" value="ES5_v2.g25697.t1"/>
    <property type="gene ID" value="ES5_v2.g25697"/>
</dbReference>
<reference evidence="2" key="1">
    <citation type="submission" date="2022-11" db="UniProtKB">
        <authorList>
            <consortium name="WormBaseParasite"/>
        </authorList>
    </citation>
    <scope>IDENTIFICATION</scope>
</reference>